<dbReference type="EMBL" id="JAJSOF020000029">
    <property type="protein sequence ID" value="KAJ4431792.1"/>
    <property type="molecule type" value="Genomic_DNA"/>
</dbReference>
<sequence length="108" mass="12106">MAGLCEGGNESPGSLKANKSVIKEILSLPDDTPNAMLYASKNVRGLGNLRAEWEASIQHYNICRRLEHVNDAHLHHMRNLEEEKKTSLTRLKIPPNSVTPQTKGKHLR</sequence>
<accession>A0ABQ8SCW8</accession>
<evidence type="ECO:0000313" key="2">
    <source>
        <dbReference type="EMBL" id="KAJ4431792.1"/>
    </source>
</evidence>
<comment type="caution">
    <text evidence="2">The sequence shown here is derived from an EMBL/GenBank/DDBJ whole genome shotgun (WGS) entry which is preliminary data.</text>
</comment>
<keyword evidence="3" id="KW-1185">Reference proteome</keyword>
<gene>
    <name evidence="2" type="ORF">ANN_20397</name>
</gene>
<protein>
    <submittedName>
        <fullName evidence="2">Uncharacterized protein</fullName>
    </submittedName>
</protein>
<evidence type="ECO:0000256" key="1">
    <source>
        <dbReference type="SAM" id="MobiDB-lite"/>
    </source>
</evidence>
<name>A0ABQ8SCW8_PERAM</name>
<reference evidence="2 3" key="1">
    <citation type="journal article" date="2022" name="Allergy">
        <title>Genome assembly and annotation of Periplaneta americana reveal a comprehensive cockroach allergen profile.</title>
        <authorList>
            <person name="Wang L."/>
            <person name="Xiong Q."/>
            <person name="Saelim N."/>
            <person name="Wang L."/>
            <person name="Nong W."/>
            <person name="Wan A.T."/>
            <person name="Shi M."/>
            <person name="Liu X."/>
            <person name="Cao Q."/>
            <person name="Hui J.H.L."/>
            <person name="Sookrung N."/>
            <person name="Leung T.F."/>
            <person name="Tungtrongchitr A."/>
            <person name="Tsui S.K.W."/>
        </authorList>
    </citation>
    <scope>NUCLEOTIDE SEQUENCE [LARGE SCALE GENOMIC DNA]</scope>
    <source>
        <strain evidence="2">PWHHKU_190912</strain>
    </source>
</reference>
<proteinExistence type="predicted"/>
<feature type="region of interest" description="Disordered" evidence="1">
    <location>
        <begin position="80"/>
        <end position="108"/>
    </location>
</feature>
<evidence type="ECO:0000313" key="3">
    <source>
        <dbReference type="Proteomes" id="UP001148838"/>
    </source>
</evidence>
<dbReference type="Proteomes" id="UP001148838">
    <property type="component" value="Unassembled WGS sequence"/>
</dbReference>
<organism evidence="2 3">
    <name type="scientific">Periplaneta americana</name>
    <name type="common">American cockroach</name>
    <name type="synonym">Blatta americana</name>
    <dbReference type="NCBI Taxonomy" id="6978"/>
    <lineage>
        <taxon>Eukaryota</taxon>
        <taxon>Metazoa</taxon>
        <taxon>Ecdysozoa</taxon>
        <taxon>Arthropoda</taxon>
        <taxon>Hexapoda</taxon>
        <taxon>Insecta</taxon>
        <taxon>Pterygota</taxon>
        <taxon>Neoptera</taxon>
        <taxon>Polyneoptera</taxon>
        <taxon>Dictyoptera</taxon>
        <taxon>Blattodea</taxon>
        <taxon>Blattoidea</taxon>
        <taxon>Blattidae</taxon>
        <taxon>Blattinae</taxon>
        <taxon>Periplaneta</taxon>
    </lineage>
</organism>